<dbReference type="InterPro" id="IPR002364">
    <property type="entry name" value="Quin_OxRdtase/zeta-crystal_CS"/>
</dbReference>
<dbReference type="SUPFAM" id="SSF51735">
    <property type="entry name" value="NAD(P)-binding Rossmann-fold domains"/>
    <property type="match status" value="1"/>
</dbReference>
<dbReference type="Proteomes" id="UP000176944">
    <property type="component" value="Chromosome"/>
</dbReference>
<dbReference type="Gene3D" id="3.40.50.720">
    <property type="entry name" value="NAD(P)-binding Rossmann-like Domain"/>
    <property type="match status" value="1"/>
</dbReference>
<dbReference type="Pfam" id="PF08240">
    <property type="entry name" value="ADH_N"/>
    <property type="match status" value="1"/>
</dbReference>
<dbReference type="AlphaFoldDB" id="A0A1D9GBA3"/>
<dbReference type="SMART" id="SM00829">
    <property type="entry name" value="PKS_ER"/>
    <property type="match status" value="1"/>
</dbReference>
<dbReference type="EMBL" id="CP017708">
    <property type="protein sequence ID" value="AOY84909.1"/>
    <property type="molecule type" value="Genomic_DNA"/>
</dbReference>
<evidence type="ECO:0000256" key="2">
    <source>
        <dbReference type="ARBA" id="ARBA00010371"/>
    </source>
</evidence>
<dbReference type="GO" id="GO:0005737">
    <property type="term" value="C:cytoplasm"/>
    <property type="evidence" value="ECO:0007669"/>
    <property type="project" value="UniProtKB-SubCell"/>
</dbReference>
<keyword evidence="6" id="KW-0694">RNA-binding</keyword>
<dbReference type="InterPro" id="IPR014182">
    <property type="entry name" value="ADH_Zn_typ-1"/>
</dbReference>
<keyword evidence="8" id="KW-0560">Oxidoreductase</keyword>
<protein>
    <recommendedName>
        <fullName evidence="8">Zinc-type alcohol dehydrogenase-like protein</fullName>
    </recommendedName>
</protein>
<dbReference type="GO" id="GO:0003723">
    <property type="term" value="F:RNA binding"/>
    <property type="evidence" value="ECO:0007669"/>
    <property type="project" value="UniProtKB-KW"/>
</dbReference>
<sequence>MKAIGYNQAGPITAPDALIEFETETPELGSQDLLVEVRGISVNPVDVKVRAKMAPEKGTKVIGYDAAGVVQQVGSDVSKFKVGDEVYYAGDITRPGTNSELHAVDERIVGKKPKSLGFAEAAGFPLTSITAWEILFDCLGVKEGEGKGESILIIGGAGGVGSILIQLAKKLTGLTAIATASRPETIEWVQKMGADHVINHRQSLVDQIKELGLEPRYVASLSGSDGHFPGIIELIKPRGHIAIIDDPQSLDISLIKTKALSFSWEFMFTRSMYEASTA</sequence>
<keyword evidence="8" id="KW-0479">Metal-binding</keyword>
<dbReference type="PANTHER" id="PTHR44154">
    <property type="entry name" value="QUINONE OXIDOREDUCTASE"/>
    <property type="match status" value="1"/>
</dbReference>
<evidence type="ECO:0000259" key="9">
    <source>
        <dbReference type="SMART" id="SM00829"/>
    </source>
</evidence>
<evidence type="ECO:0000313" key="10">
    <source>
        <dbReference type="EMBL" id="AOY84909.1"/>
    </source>
</evidence>
<name>A0A1D9GBA3_MOOP1</name>
<accession>A0A1D9GBA3</accession>
<evidence type="ECO:0000256" key="3">
    <source>
        <dbReference type="ARBA" id="ARBA00011881"/>
    </source>
</evidence>
<evidence type="ECO:0000256" key="5">
    <source>
        <dbReference type="ARBA" id="ARBA00022857"/>
    </source>
</evidence>
<feature type="domain" description="Enoyl reductase (ER)" evidence="9">
    <location>
        <begin position="10"/>
        <end position="244"/>
    </location>
</feature>
<dbReference type="NCBIfam" id="TIGR02817">
    <property type="entry name" value="adh_fam_1"/>
    <property type="match status" value="1"/>
</dbReference>
<keyword evidence="4" id="KW-0963">Cytoplasm</keyword>
<keyword evidence="5" id="KW-0521">NADP</keyword>
<dbReference type="GO" id="GO:0016491">
    <property type="term" value="F:oxidoreductase activity"/>
    <property type="evidence" value="ECO:0007669"/>
    <property type="project" value="UniProtKB-KW"/>
</dbReference>
<dbReference type="PROSITE" id="PS01162">
    <property type="entry name" value="QOR_ZETA_CRYSTAL"/>
    <property type="match status" value="1"/>
</dbReference>
<reference evidence="11" key="1">
    <citation type="submission" date="2016-10" db="EMBL/GenBank/DDBJ databases">
        <title>Comparative genomics uncovers the prolific and rare metabolic potential of the cyanobacterial genus Moorea.</title>
        <authorList>
            <person name="Leao T."/>
            <person name="Castelao G."/>
            <person name="Korobeynikov A."/>
            <person name="Monroe E.A."/>
            <person name="Podell S."/>
            <person name="Glukhov E."/>
            <person name="Allen E."/>
            <person name="Gerwick W.H."/>
            <person name="Gerwick L."/>
        </authorList>
    </citation>
    <scope>NUCLEOTIDE SEQUENCE [LARGE SCALE GENOMIC DNA]</scope>
    <source>
        <strain evidence="11">JHB</strain>
    </source>
</reference>
<evidence type="ECO:0000256" key="6">
    <source>
        <dbReference type="ARBA" id="ARBA00022884"/>
    </source>
</evidence>
<comment type="subunit">
    <text evidence="3">Homotetramer.</text>
</comment>
<dbReference type="InterPro" id="IPR011032">
    <property type="entry name" value="GroES-like_sf"/>
</dbReference>
<evidence type="ECO:0000256" key="4">
    <source>
        <dbReference type="ARBA" id="ARBA00022490"/>
    </source>
</evidence>
<dbReference type="CDD" id="cd08252">
    <property type="entry name" value="AL_MDR"/>
    <property type="match status" value="1"/>
</dbReference>
<dbReference type="InterPro" id="IPR013154">
    <property type="entry name" value="ADH-like_N"/>
</dbReference>
<dbReference type="InterPro" id="IPR051603">
    <property type="entry name" value="Zinc-ADH_QOR/CCCR"/>
</dbReference>
<evidence type="ECO:0000256" key="8">
    <source>
        <dbReference type="RuleBase" id="RU364000"/>
    </source>
</evidence>
<evidence type="ECO:0000256" key="1">
    <source>
        <dbReference type="ARBA" id="ARBA00004496"/>
    </source>
</evidence>
<dbReference type="InterPro" id="IPR013149">
    <property type="entry name" value="ADH-like_C"/>
</dbReference>
<keyword evidence="8" id="KW-0862">Zinc</keyword>
<gene>
    <name evidence="10" type="ORF">BJP36_26865</name>
</gene>
<evidence type="ECO:0000256" key="7">
    <source>
        <dbReference type="ARBA" id="ARBA00022990"/>
    </source>
</evidence>
<proteinExistence type="inferred from homology"/>
<comment type="subcellular location">
    <subcellularLocation>
        <location evidence="1">Cytoplasm</location>
    </subcellularLocation>
</comment>
<dbReference type="Pfam" id="PF00107">
    <property type="entry name" value="ADH_zinc_N"/>
    <property type="match status" value="1"/>
</dbReference>
<dbReference type="Gene3D" id="3.90.180.10">
    <property type="entry name" value="Medium-chain alcohol dehydrogenases, catalytic domain"/>
    <property type="match status" value="1"/>
</dbReference>
<evidence type="ECO:0000313" key="11">
    <source>
        <dbReference type="Proteomes" id="UP000176944"/>
    </source>
</evidence>
<dbReference type="InterPro" id="IPR036291">
    <property type="entry name" value="NAD(P)-bd_dom_sf"/>
</dbReference>
<dbReference type="SUPFAM" id="SSF50129">
    <property type="entry name" value="GroES-like"/>
    <property type="match status" value="1"/>
</dbReference>
<dbReference type="InterPro" id="IPR020843">
    <property type="entry name" value="ER"/>
</dbReference>
<organism evidence="10 11">
    <name type="scientific">Moorena producens (strain JHB)</name>
    <dbReference type="NCBI Taxonomy" id="1454205"/>
    <lineage>
        <taxon>Bacteria</taxon>
        <taxon>Bacillati</taxon>
        <taxon>Cyanobacteriota</taxon>
        <taxon>Cyanophyceae</taxon>
        <taxon>Coleofasciculales</taxon>
        <taxon>Coleofasciculaceae</taxon>
        <taxon>Moorena</taxon>
    </lineage>
</organism>
<dbReference type="GO" id="GO:0008270">
    <property type="term" value="F:zinc ion binding"/>
    <property type="evidence" value="ECO:0007669"/>
    <property type="project" value="InterPro"/>
</dbReference>
<comment type="similarity">
    <text evidence="2 8">Belongs to the zinc-containing alcohol dehydrogenase family. Quinone oxidoreductase subfamily.</text>
</comment>
<dbReference type="PANTHER" id="PTHR44154:SF1">
    <property type="entry name" value="QUINONE OXIDOREDUCTASE"/>
    <property type="match status" value="1"/>
</dbReference>
<keyword evidence="7" id="KW-0007">Acetylation</keyword>